<organism evidence="1">
    <name type="scientific">uncultured Microcoleus sp</name>
    <dbReference type="NCBI Taxonomy" id="259945"/>
    <lineage>
        <taxon>Bacteria</taxon>
        <taxon>Bacillati</taxon>
        <taxon>Cyanobacteriota</taxon>
        <taxon>Cyanophyceae</taxon>
        <taxon>Oscillatoriophycideae</taxon>
        <taxon>Oscillatoriales</taxon>
        <taxon>Microcoleaceae</taxon>
        <taxon>Microcoleus</taxon>
        <taxon>environmental samples</taxon>
    </lineage>
</organism>
<reference evidence="1" key="1">
    <citation type="submission" date="2020-02" db="EMBL/GenBank/DDBJ databases">
        <authorList>
            <person name="Meier V. D."/>
        </authorList>
    </citation>
    <scope>NUCLEOTIDE SEQUENCE</scope>
    <source>
        <strain evidence="1">AVDCRST_MAG84</strain>
    </source>
</reference>
<evidence type="ECO:0000313" key="1">
    <source>
        <dbReference type="EMBL" id="CAA9314520.1"/>
    </source>
</evidence>
<gene>
    <name evidence="1" type="ORF">AVDCRST_MAG84-995</name>
</gene>
<protein>
    <submittedName>
        <fullName evidence="1">Uncharacterized protein</fullName>
    </submittedName>
</protein>
<sequence>MSVNVPSGDSDSLFRAKEAVVNWARGIERSPVEGGMHSAVSLYTTSSVQAGHEGIRSG</sequence>
<dbReference type="AlphaFoldDB" id="A0A6J4KSV2"/>
<proteinExistence type="predicted"/>
<accession>A0A6J4KSV2</accession>
<dbReference type="EMBL" id="CADCTZ010000147">
    <property type="protein sequence ID" value="CAA9314520.1"/>
    <property type="molecule type" value="Genomic_DNA"/>
</dbReference>
<name>A0A6J4KSV2_9CYAN</name>